<gene>
    <name evidence="1" type="primary">ABSGL_09528.1 scaffold 11342</name>
</gene>
<dbReference type="OrthoDB" id="2233065at2759"/>
<dbReference type="EMBL" id="LT554228">
    <property type="protein sequence ID" value="SAM03685.1"/>
    <property type="molecule type" value="Genomic_DNA"/>
</dbReference>
<proteinExistence type="predicted"/>
<sequence>MCSWWLPPPILIEVQLVVTEKFMQRLVRYSHNVIQVYEAYPIIIVFCVDRLSPASMINRFKPSTLNPWMLSTLSCEWWAKNCYLVSKETLSFAPENEMTPLLALTKFLLEQSPSLYGHSTPEDPTILMLYSIAKTCCNVKTNSEEQLVDVVNVVCGNNEKLLRRADASLKNIQGCQQTSLVDQAFELRSGGIPDSPNTVIAYAIRPSSTLASTCPYLTAICATNLRYLNAAGKDSMSKSVPGVIQPSSMMPDTTTAIPWMYFTLPCKRWAKK</sequence>
<evidence type="ECO:0000313" key="2">
    <source>
        <dbReference type="Proteomes" id="UP000078561"/>
    </source>
</evidence>
<evidence type="ECO:0000313" key="1">
    <source>
        <dbReference type="EMBL" id="SAM03685.1"/>
    </source>
</evidence>
<protein>
    <submittedName>
        <fullName evidence="1">Uncharacterized protein</fullName>
    </submittedName>
</protein>
<dbReference type="InParanoid" id="A0A163JVQ8"/>
<accession>A0A163JVQ8</accession>
<keyword evidence="2" id="KW-1185">Reference proteome</keyword>
<dbReference type="AlphaFoldDB" id="A0A163JVQ8"/>
<reference evidence="1" key="1">
    <citation type="submission" date="2016-04" db="EMBL/GenBank/DDBJ databases">
        <authorList>
            <person name="Evans L.H."/>
            <person name="Alamgir A."/>
            <person name="Owens N."/>
            <person name="Weber N.D."/>
            <person name="Virtaneva K."/>
            <person name="Barbian K."/>
            <person name="Babar A."/>
            <person name="Rosenke K."/>
        </authorList>
    </citation>
    <scope>NUCLEOTIDE SEQUENCE [LARGE SCALE GENOMIC DNA]</scope>
    <source>
        <strain evidence="1">CBS 101.48</strain>
    </source>
</reference>
<dbReference type="Proteomes" id="UP000078561">
    <property type="component" value="Unassembled WGS sequence"/>
</dbReference>
<name>A0A163JVQ8_ABSGL</name>
<organism evidence="1">
    <name type="scientific">Absidia glauca</name>
    <name type="common">Pin mould</name>
    <dbReference type="NCBI Taxonomy" id="4829"/>
    <lineage>
        <taxon>Eukaryota</taxon>
        <taxon>Fungi</taxon>
        <taxon>Fungi incertae sedis</taxon>
        <taxon>Mucoromycota</taxon>
        <taxon>Mucoromycotina</taxon>
        <taxon>Mucoromycetes</taxon>
        <taxon>Mucorales</taxon>
        <taxon>Cunninghamellaceae</taxon>
        <taxon>Absidia</taxon>
    </lineage>
</organism>